<dbReference type="EMBL" id="CAJNOQ010007331">
    <property type="protein sequence ID" value="CAF1165016.1"/>
    <property type="molecule type" value="Genomic_DNA"/>
</dbReference>
<accession>A0A814TQU4</accession>
<reference evidence="1" key="1">
    <citation type="submission" date="2021-02" db="EMBL/GenBank/DDBJ databases">
        <authorList>
            <person name="Nowell W R."/>
        </authorList>
    </citation>
    <scope>NUCLEOTIDE SEQUENCE</scope>
</reference>
<comment type="caution">
    <text evidence="1">The sequence shown here is derived from an EMBL/GenBank/DDBJ whole genome shotgun (WGS) entry which is preliminary data.</text>
</comment>
<evidence type="ECO:0000313" key="2">
    <source>
        <dbReference type="EMBL" id="CAF3928631.1"/>
    </source>
</evidence>
<evidence type="ECO:0000313" key="1">
    <source>
        <dbReference type="EMBL" id="CAF1165016.1"/>
    </source>
</evidence>
<keyword evidence="3" id="KW-1185">Reference proteome</keyword>
<name>A0A814TQU4_9BILA</name>
<dbReference type="OrthoDB" id="10029318at2759"/>
<dbReference type="EMBL" id="CAJOBC010007331">
    <property type="protein sequence ID" value="CAF3928631.1"/>
    <property type="molecule type" value="Genomic_DNA"/>
</dbReference>
<protein>
    <submittedName>
        <fullName evidence="1">Uncharacterized protein</fullName>
    </submittedName>
</protein>
<dbReference type="Proteomes" id="UP000663829">
    <property type="component" value="Unassembled WGS sequence"/>
</dbReference>
<gene>
    <name evidence="1" type="ORF">GPM918_LOCUS21880</name>
    <name evidence="2" type="ORF">SRO942_LOCUS21878</name>
</gene>
<dbReference type="AlphaFoldDB" id="A0A814TQU4"/>
<proteinExistence type="predicted"/>
<evidence type="ECO:0000313" key="3">
    <source>
        <dbReference type="Proteomes" id="UP000663829"/>
    </source>
</evidence>
<sequence>MPADQVARDYILYFAEKVRQQTTADKYNGNLAADGKHLGLSLEQFNTVLKMKGGITRELFKNVVSEHRRQNDHWNKLPNDALLKEKNAQCYLVKAYEIVVRTLLKQTLFDNTDVMRNPYRIELMKSDTDAGLYRMQLHYCPKIWFDLENFGLDLQN</sequence>
<dbReference type="Proteomes" id="UP000681722">
    <property type="component" value="Unassembled WGS sequence"/>
</dbReference>
<organism evidence="1 3">
    <name type="scientific">Didymodactylos carnosus</name>
    <dbReference type="NCBI Taxonomy" id="1234261"/>
    <lineage>
        <taxon>Eukaryota</taxon>
        <taxon>Metazoa</taxon>
        <taxon>Spiralia</taxon>
        <taxon>Gnathifera</taxon>
        <taxon>Rotifera</taxon>
        <taxon>Eurotatoria</taxon>
        <taxon>Bdelloidea</taxon>
        <taxon>Philodinida</taxon>
        <taxon>Philodinidae</taxon>
        <taxon>Didymodactylos</taxon>
    </lineage>
</organism>